<keyword evidence="1" id="KW-0812">Transmembrane</keyword>
<evidence type="ECO:0000256" key="1">
    <source>
        <dbReference type="SAM" id="Phobius"/>
    </source>
</evidence>
<dbReference type="Proteomes" id="UP000760819">
    <property type="component" value="Unassembled WGS sequence"/>
</dbReference>
<evidence type="ECO:0000313" key="3">
    <source>
        <dbReference type="EMBL" id="MCA9379118.1"/>
    </source>
</evidence>
<feature type="transmembrane region" description="Helical" evidence="1">
    <location>
        <begin position="20"/>
        <end position="47"/>
    </location>
</feature>
<evidence type="ECO:0000259" key="2">
    <source>
        <dbReference type="Pfam" id="PF10102"/>
    </source>
</evidence>
<comment type="caution">
    <text evidence="3">The sequence shown here is derived from an EMBL/GenBank/DDBJ whole genome shotgun (WGS) entry which is preliminary data.</text>
</comment>
<evidence type="ECO:0000313" key="4">
    <source>
        <dbReference type="Proteomes" id="UP000760819"/>
    </source>
</evidence>
<feature type="domain" description="DUF2341" evidence="2">
    <location>
        <begin position="133"/>
        <end position="197"/>
    </location>
</feature>
<keyword evidence="1" id="KW-0472">Membrane</keyword>
<keyword evidence="1" id="KW-1133">Transmembrane helix</keyword>
<feature type="non-terminal residue" evidence="3">
    <location>
        <position position="745"/>
    </location>
</feature>
<accession>A0A955I9E3</accession>
<dbReference type="AlphaFoldDB" id="A0A955I9E3"/>
<gene>
    <name evidence="3" type="ORF">KC640_01695</name>
</gene>
<dbReference type="InterPro" id="IPR018765">
    <property type="entry name" value="DUF2341"/>
</dbReference>
<dbReference type="Pfam" id="PF10102">
    <property type="entry name" value="DUF2341"/>
    <property type="match status" value="1"/>
</dbReference>
<organism evidence="3 4">
    <name type="scientific">Candidatus Dojkabacteria bacterium</name>
    <dbReference type="NCBI Taxonomy" id="2099670"/>
    <lineage>
        <taxon>Bacteria</taxon>
        <taxon>Candidatus Dojkabacteria</taxon>
    </lineage>
</organism>
<protein>
    <submittedName>
        <fullName evidence="3">DUF2341 domain-containing protein</fullName>
    </submittedName>
</protein>
<reference evidence="3" key="1">
    <citation type="submission" date="2020-04" db="EMBL/GenBank/DDBJ databases">
        <authorList>
            <person name="Zhang T."/>
        </authorList>
    </citation>
    <scope>NUCLEOTIDE SEQUENCE</scope>
    <source>
        <strain evidence="3">HKST-UBA12</strain>
    </source>
</reference>
<sequence length="745" mass="77528">MENKAFWHKTIKLQEWQLDIVAIIYIVLGIVIGIFLVAAGGITSIFADIQTSIAKDTDADLAAGTLVSTEVAGTGTAAVVQLNGGSADWADANWIYRRPITVSSGYGSVLTEYQVMVTLTTGNFSYANVKAGCADIRFGDTNGNFLDYYQLACDTGGTSQFWVKTSSLAAGGNTTIYVYYGNAAATSASSMASTFSYSAEKTVGYALHDQVNSLNVISLEDGNSISHNGSTLTLDDGQTGSFSSINTSGAITATKLFNAHDPSDDTDAFVPVSFAGTELLATSRSASSGTEEFFLLSPWGTASVTIYADGGSCYTNAALGSTVVSTGTSCNAGDGTTYRIVSDIPILAFMDENTTDPYPLHPSDTGPWYGIGGSRATFSSGSAGSSVTYYRSDQASSSNLNIAADRDGEVSGLSSYGAGPAFKATGTNPITGDQWADGNGGDGAIFLPWYELGTKFGSATTMDYVAIAAPTAATCTTYNSAGGLANQATLSSANTEVYSLGLGTGNSNTYISTSWSMVCDAPVYAYFEKANDSESNVWSYPQMRQFVYPTPAVASVGVEEGALSPTGTWESATDANVIDLVWNGGWGDGTGSSTAFLATVANVGANANIVFQMRTADSVANLTGASYVVLGTANSGTTFSLTKDDMDLLSLATGVAGRYAQVKATLNSTNGIDNPQLDNFTIYYLADDTAPATNASAIQLFRTLTGAEVLPTEWTNNAAAYFTWSAGSDTQSGVRGYCLYLGTDP</sequence>
<name>A0A955I9E3_9BACT</name>
<reference evidence="3" key="2">
    <citation type="journal article" date="2021" name="Microbiome">
        <title>Successional dynamics and alternative stable states in a saline activated sludge microbial community over 9 years.</title>
        <authorList>
            <person name="Wang Y."/>
            <person name="Ye J."/>
            <person name="Ju F."/>
            <person name="Liu L."/>
            <person name="Boyd J.A."/>
            <person name="Deng Y."/>
            <person name="Parks D.H."/>
            <person name="Jiang X."/>
            <person name="Yin X."/>
            <person name="Woodcroft B.J."/>
            <person name="Tyson G.W."/>
            <person name="Hugenholtz P."/>
            <person name="Polz M.F."/>
            <person name="Zhang T."/>
        </authorList>
    </citation>
    <scope>NUCLEOTIDE SEQUENCE</scope>
    <source>
        <strain evidence="3">HKST-UBA12</strain>
    </source>
</reference>
<dbReference type="EMBL" id="JAGQLI010000086">
    <property type="protein sequence ID" value="MCA9379118.1"/>
    <property type="molecule type" value="Genomic_DNA"/>
</dbReference>
<proteinExistence type="predicted"/>